<organism evidence="1 2">
    <name type="scientific">Oldenlandia corymbosa var. corymbosa</name>
    <dbReference type="NCBI Taxonomy" id="529605"/>
    <lineage>
        <taxon>Eukaryota</taxon>
        <taxon>Viridiplantae</taxon>
        <taxon>Streptophyta</taxon>
        <taxon>Embryophyta</taxon>
        <taxon>Tracheophyta</taxon>
        <taxon>Spermatophyta</taxon>
        <taxon>Magnoliopsida</taxon>
        <taxon>eudicotyledons</taxon>
        <taxon>Gunneridae</taxon>
        <taxon>Pentapetalae</taxon>
        <taxon>asterids</taxon>
        <taxon>lamiids</taxon>
        <taxon>Gentianales</taxon>
        <taxon>Rubiaceae</taxon>
        <taxon>Rubioideae</taxon>
        <taxon>Spermacoceae</taxon>
        <taxon>Hedyotis-Oldenlandia complex</taxon>
        <taxon>Oldenlandia</taxon>
    </lineage>
</organism>
<gene>
    <name evidence="1" type="ORF">OLC1_LOCUS6659</name>
</gene>
<reference evidence="1" key="1">
    <citation type="submission" date="2023-03" db="EMBL/GenBank/DDBJ databases">
        <authorList>
            <person name="Julca I."/>
        </authorList>
    </citation>
    <scope>NUCLEOTIDE SEQUENCE</scope>
</reference>
<dbReference type="Proteomes" id="UP001161247">
    <property type="component" value="Chromosome 2"/>
</dbReference>
<protein>
    <submittedName>
        <fullName evidence="1">OLC1v1031768C1</fullName>
    </submittedName>
</protein>
<dbReference type="AlphaFoldDB" id="A0AAV1CMJ2"/>
<sequence length="146" mass="16685">MAFVLVDCIHSSLHHLDLVVDMMPPGHWHLLLLKLVRFRLRSLKMFALCARKLGNDISLGSFLATIEDTVRRNAEKIHIIHLDFDSTGRANLKDAADKFEEDIARLYGGLDEWYATLLDTTRQSSPFTTNEVLEIIGSFQENLVEF</sequence>
<name>A0AAV1CMJ2_OLDCO</name>
<proteinExistence type="predicted"/>
<keyword evidence="2" id="KW-1185">Reference proteome</keyword>
<evidence type="ECO:0000313" key="2">
    <source>
        <dbReference type="Proteomes" id="UP001161247"/>
    </source>
</evidence>
<evidence type="ECO:0000313" key="1">
    <source>
        <dbReference type="EMBL" id="CAI9095762.1"/>
    </source>
</evidence>
<accession>A0AAV1CMJ2</accession>
<dbReference type="EMBL" id="OX459119">
    <property type="protein sequence ID" value="CAI9095762.1"/>
    <property type="molecule type" value="Genomic_DNA"/>
</dbReference>